<dbReference type="SUPFAM" id="SSF117782">
    <property type="entry name" value="YbjQ-like"/>
    <property type="match status" value="1"/>
</dbReference>
<dbReference type="PANTHER" id="PTHR34068">
    <property type="entry name" value="UPF0145 PROTEIN YBJQ"/>
    <property type="match status" value="1"/>
</dbReference>
<sequence>MILETCELKQDYEVLGLVKGSRVRAVNALNDMTSALKNIIGGELGSYSKLLKETRDAVMDDMIKEAKALGADATIAVRFTSSQVAQGSAEIVVYGTAIKLKG</sequence>
<dbReference type="AlphaFoldDB" id="A0A1Z5HT32"/>
<protein>
    <recommendedName>
        <fullName evidence="2">UPF0145 protein KKC1_16190</fullName>
    </recommendedName>
</protein>
<name>A0A1Z5HT32_9FIRM</name>
<reference evidence="4" key="1">
    <citation type="journal article" date="2017" name="Appl. Environ. Microbiol.">
        <title>Genomic analysis of Calderihabitans maritimus KKC1, a thermophilic hydrogenogenic carboxydotrophic bacterium isolated from marine sediment.</title>
        <authorList>
            <person name="Omae K."/>
            <person name="Yoneda Y."/>
            <person name="Fukuyama Y."/>
            <person name="Yoshida T."/>
            <person name="Sako Y."/>
        </authorList>
    </citation>
    <scope>NUCLEOTIDE SEQUENCE [LARGE SCALE GENOMIC DNA]</scope>
    <source>
        <strain evidence="4">KKC1</strain>
    </source>
</reference>
<evidence type="ECO:0000256" key="2">
    <source>
        <dbReference type="HAMAP-Rule" id="MF_00338"/>
    </source>
</evidence>
<proteinExistence type="inferred from homology"/>
<dbReference type="InterPro" id="IPR035439">
    <property type="entry name" value="UPF0145_dom_sf"/>
</dbReference>
<comment type="caution">
    <text evidence="3">The sequence shown here is derived from an EMBL/GenBank/DDBJ whole genome shotgun (WGS) entry which is preliminary data.</text>
</comment>
<dbReference type="Pfam" id="PF01906">
    <property type="entry name" value="YbjQ_1"/>
    <property type="match status" value="1"/>
</dbReference>
<evidence type="ECO:0000256" key="1">
    <source>
        <dbReference type="ARBA" id="ARBA00010751"/>
    </source>
</evidence>
<dbReference type="Gene3D" id="3.30.110.70">
    <property type="entry name" value="Hypothetical protein apc22750. Chain B"/>
    <property type="match status" value="1"/>
</dbReference>
<comment type="similarity">
    <text evidence="1 2">Belongs to the UPF0145 family.</text>
</comment>
<evidence type="ECO:0000313" key="4">
    <source>
        <dbReference type="Proteomes" id="UP000197032"/>
    </source>
</evidence>
<organism evidence="3 4">
    <name type="scientific">Calderihabitans maritimus</name>
    <dbReference type="NCBI Taxonomy" id="1246530"/>
    <lineage>
        <taxon>Bacteria</taxon>
        <taxon>Bacillati</taxon>
        <taxon>Bacillota</taxon>
        <taxon>Clostridia</taxon>
        <taxon>Neomoorellales</taxon>
        <taxon>Calderihabitantaceae</taxon>
        <taxon>Calderihabitans</taxon>
    </lineage>
</organism>
<dbReference type="HAMAP" id="MF_00338">
    <property type="entry name" value="UPF0145"/>
    <property type="match status" value="1"/>
</dbReference>
<dbReference type="Proteomes" id="UP000197032">
    <property type="component" value="Unassembled WGS sequence"/>
</dbReference>
<dbReference type="InterPro" id="IPR002765">
    <property type="entry name" value="UPF0145_YbjQ-like"/>
</dbReference>
<evidence type="ECO:0000313" key="3">
    <source>
        <dbReference type="EMBL" id="GAW92465.1"/>
    </source>
</evidence>
<keyword evidence="4" id="KW-1185">Reference proteome</keyword>
<gene>
    <name evidence="3" type="ORF">KKC1_16190</name>
</gene>
<dbReference type="PANTHER" id="PTHR34068:SF2">
    <property type="entry name" value="UPF0145 PROTEIN SCO3412"/>
    <property type="match status" value="1"/>
</dbReference>
<dbReference type="OrthoDB" id="9796448at2"/>
<accession>A0A1Z5HT32</accession>
<dbReference type="EMBL" id="BDGJ01000081">
    <property type="protein sequence ID" value="GAW92465.1"/>
    <property type="molecule type" value="Genomic_DNA"/>
</dbReference>